<dbReference type="GO" id="GO:1900376">
    <property type="term" value="P:regulation of secondary metabolite biosynthetic process"/>
    <property type="evidence" value="ECO:0007669"/>
    <property type="project" value="TreeGrafter"/>
</dbReference>
<feature type="binding site" evidence="7">
    <location>
        <position position="134"/>
    </location>
    <ligand>
        <name>Zn(2+)</name>
        <dbReference type="ChEBI" id="CHEBI:29105"/>
    </ligand>
</feature>
<keyword evidence="3 7" id="KW-0862">Zinc</keyword>
<keyword evidence="7" id="KW-0479">Metal-binding</keyword>
<evidence type="ECO:0000256" key="7">
    <source>
        <dbReference type="PIRSR" id="PIRSR602481-1"/>
    </source>
</evidence>
<dbReference type="Pfam" id="PF01475">
    <property type="entry name" value="FUR"/>
    <property type="match status" value="1"/>
</dbReference>
<keyword evidence="4" id="KW-0805">Transcription regulation</keyword>
<organism evidence="8 9">
    <name type="scientific">Ruminococcus flavefaciens 007c</name>
    <dbReference type="NCBI Taxonomy" id="1341157"/>
    <lineage>
        <taxon>Bacteria</taxon>
        <taxon>Bacillati</taxon>
        <taxon>Bacillota</taxon>
        <taxon>Clostridia</taxon>
        <taxon>Eubacteriales</taxon>
        <taxon>Oscillospiraceae</taxon>
        <taxon>Ruminococcus</taxon>
    </lineage>
</organism>
<name>W7V3P5_RUMFL</name>
<evidence type="ECO:0000256" key="5">
    <source>
        <dbReference type="ARBA" id="ARBA00023125"/>
    </source>
</evidence>
<keyword evidence="6" id="KW-0804">Transcription</keyword>
<dbReference type="GO" id="GO:0003700">
    <property type="term" value="F:DNA-binding transcription factor activity"/>
    <property type="evidence" value="ECO:0007669"/>
    <property type="project" value="InterPro"/>
</dbReference>
<dbReference type="InterPro" id="IPR036388">
    <property type="entry name" value="WH-like_DNA-bd_sf"/>
</dbReference>
<dbReference type="eggNOG" id="COG0735">
    <property type="taxonomic scope" value="Bacteria"/>
</dbReference>
<dbReference type="InterPro" id="IPR036390">
    <property type="entry name" value="WH_DNA-bd_sf"/>
</dbReference>
<evidence type="ECO:0000313" key="9">
    <source>
        <dbReference type="Proteomes" id="UP000019365"/>
    </source>
</evidence>
<dbReference type="Gene3D" id="1.10.10.10">
    <property type="entry name" value="Winged helix-like DNA-binding domain superfamily/Winged helix DNA-binding domain"/>
    <property type="match status" value="1"/>
</dbReference>
<evidence type="ECO:0000313" key="8">
    <source>
        <dbReference type="EMBL" id="EWM55302.1"/>
    </source>
</evidence>
<gene>
    <name evidence="8" type="ORF">RF007C_04925</name>
</gene>
<dbReference type="PATRIC" id="fig|1341157.4.peg.120"/>
<comment type="similarity">
    <text evidence="1">Belongs to the Fur family.</text>
</comment>
<dbReference type="PANTHER" id="PTHR33202:SF7">
    <property type="entry name" value="FERRIC UPTAKE REGULATION PROTEIN"/>
    <property type="match status" value="1"/>
</dbReference>
<dbReference type="Gene3D" id="3.30.1490.190">
    <property type="match status" value="1"/>
</dbReference>
<evidence type="ECO:0000256" key="3">
    <source>
        <dbReference type="ARBA" id="ARBA00022833"/>
    </source>
</evidence>
<accession>W7V3P5</accession>
<comment type="caution">
    <text evidence="8">The sequence shown here is derived from an EMBL/GenBank/DDBJ whole genome shotgun (WGS) entry which is preliminary data.</text>
</comment>
<dbReference type="OrthoDB" id="8659436at2"/>
<dbReference type="InterPro" id="IPR043135">
    <property type="entry name" value="Fur_C"/>
</dbReference>
<dbReference type="AlphaFoldDB" id="W7V3P5"/>
<dbReference type="EMBL" id="ATAX01000003">
    <property type="protein sequence ID" value="EWM55302.1"/>
    <property type="molecule type" value="Genomic_DNA"/>
</dbReference>
<protein>
    <submittedName>
        <fullName evidence="8">Fe2+/Zn2+ uptake regulation protein</fullName>
    </submittedName>
</protein>
<dbReference type="SUPFAM" id="SSF46785">
    <property type="entry name" value="Winged helix' DNA-binding domain"/>
    <property type="match status" value="1"/>
</dbReference>
<comment type="cofactor">
    <cofactor evidence="7">
        <name>Zn(2+)</name>
        <dbReference type="ChEBI" id="CHEBI:29105"/>
    </cofactor>
    <text evidence="7">Binds 1 zinc ion per subunit.</text>
</comment>
<keyword evidence="9" id="KW-1185">Reference proteome</keyword>
<feature type="binding site" evidence="7">
    <location>
        <position position="131"/>
    </location>
    <ligand>
        <name>Zn(2+)</name>
        <dbReference type="ChEBI" id="CHEBI:29105"/>
    </ligand>
</feature>
<dbReference type="Proteomes" id="UP000019365">
    <property type="component" value="Unassembled WGS sequence"/>
</dbReference>
<keyword evidence="5" id="KW-0238">DNA-binding</keyword>
<dbReference type="InterPro" id="IPR002481">
    <property type="entry name" value="FUR"/>
</dbReference>
<dbReference type="PANTHER" id="PTHR33202">
    <property type="entry name" value="ZINC UPTAKE REGULATION PROTEIN"/>
    <property type="match status" value="1"/>
</dbReference>
<dbReference type="RefSeq" id="WP_037296415.1">
    <property type="nucleotide sequence ID" value="NZ_ATAX01000003.1"/>
</dbReference>
<sequence length="139" mass="15914">MKRDAGYNTKQKEKLLSYLIKNKDKHTNVQEISAFLSSEGTPVGVATIYRQLDRLVEQGLVRKYAFDGKTCACYQYIENEEQCRSHFHLKCLSCGRLIHLDCGHLAELTRHIEDEHGFSIDYAQTVFYGLCSDCRGGED</sequence>
<feature type="binding site" evidence="7">
    <location>
        <position position="91"/>
    </location>
    <ligand>
        <name>Zn(2+)</name>
        <dbReference type="ChEBI" id="CHEBI:29105"/>
    </ligand>
</feature>
<dbReference type="GO" id="GO:0008270">
    <property type="term" value="F:zinc ion binding"/>
    <property type="evidence" value="ECO:0007669"/>
    <property type="project" value="TreeGrafter"/>
</dbReference>
<evidence type="ECO:0000256" key="6">
    <source>
        <dbReference type="ARBA" id="ARBA00023163"/>
    </source>
</evidence>
<evidence type="ECO:0000256" key="1">
    <source>
        <dbReference type="ARBA" id="ARBA00007957"/>
    </source>
</evidence>
<evidence type="ECO:0000256" key="2">
    <source>
        <dbReference type="ARBA" id="ARBA00022491"/>
    </source>
</evidence>
<dbReference type="GO" id="GO:0045892">
    <property type="term" value="P:negative regulation of DNA-templated transcription"/>
    <property type="evidence" value="ECO:0007669"/>
    <property type="project" value="TreeGrafter"/>
</dbReference>
<reference evidence="8 9" key="1">
    <citation type="journal article" date="2014" name="PLoS ONE">
        <title>Rumen cellulosomics: divergent fiber-degrading strategies revealed by comparative genome-wide analysis of six ruminococcal strains.</title>
        <authorList>
            <person name="Dassa B."/>
            <person name="Borovok I."/>
            <person name="Ruimy-Israeli V."/>
            <person name="Lamed R."/>
            <person name="Flint H.J."/>
            <person name="Duncan S.H."/>
            <person name="Henrissat B."/>
            <person name="Coutinho P."/>
            <person name="Morrison M."/>
            <person name="Mosoni P."/>
            <person name="Yeoman C.J."/>
            <person name="White B.A."/>
            <person name="Bayer E.A."/>
        </authorList>
    </citation>
    <scope>NUCLEOTIDE SEQUENCE [LARGE SCALE GENOMIC DNA]</scope>
    <source>
        <strain evidence="8 9">007c</strain>
    </source>
</reference>
<keyword evidence="2" id="KW-0678">Repressor</keyword>
<proteinExistence type="inferred from homology"/>
<dbReference type="GO" id="GO:0000976">
    <property type="term" value="F:transcription cis-regulatory region binding"/>
    <property type="evidence" value="ECO:0007669"/>
    <property type="project" value="TreeGrafter"/>
</dbReference>
<feature type="binding site" evidence="7">
    <location>
        <position position="94"/>
    </location>
    <ligand>
        <name>Zn(2+)</name>
        <dbReference type="ChEBI" id="CHEBI:29105"/>
    </ligand>
</feature>
<dbReference type="CDD" id="cd07153">
    <property type="entry name" value="Fur_like"/>
    <property type="match status" value="1"/>
</dbReference>
<evidence type="ECO:0000256" key="4">
    <source>
        <dbReference type="ARBA" id="ARBA00023015"/>
    </source>
</evidence>